<evidence type="ECO:0000313" key="1">
    <source>
        <dbReference type="EMBL" id="MCF6137839.1"/>
    </source>
</evidence>
<protein>
    <submittedName>
        <fullName evidence="1">Protein YvfG</fullName>
    </submittedName>
</protein>
<dbReference type="Gene3D" id="6.10.140.40">
    <property type="match status" value="1"/>
</dbReference>
<dbReference type="EMBL" id="JAKIJS010000001">
    <property type="protein sequence ID" value="MCF6137839.1"/>
    <property type="molecule type" value="Genomic_DNA"/>
</dbReference>
<dbReference type="InterPro" id="IPR037247">
    <property type="entry name" value="YvfG_sf"/>
</dbReference>
<accession>A0ABS9GYM1</accession>
<reference evidence="1 2" key="1">
    <citation type="submission" date="2022-01" db="EMBL/GenBank/DDBJ databases">
        <title>Alkalihalobacillus sp. EGI L200015, a novel bacterium isolated from a salt lake sediment.</title>
        <authorList>
            <person name="Gao L."/>
            <person name="Fang B.-Z."/>
            <person name="Li W.-J."/>
        </authorList>
    </citation>
    <scope>NUCLEOTIDE SEQUENCE [LARGE SCALE GENOMIC DNA]</scope>
    <source>
        <strain evidence="1 2">KCTC 12718</strain>
    </source>
</reference>
<evidence type="ECO:0000313" key="2">
    <source>
        <dbReference type="Proteomes" id="UP001649381"/>
    </source>
</evidence>
<gene>
    <name evidence="1" type="primary">yvfG</name>
    <name evidence="1" type="ORF">L2716_08860</name>
</gene>
<keyword evidence="2" id="KW-1185">Reference proteome</keyword>
<dbReference type="Proteomes" id="UP001649381">
    <property type="component" value="Unassembled WGS sequence"/>
</dbReference>
<dbReference type="RefSeq" id="WP_236333773.1">
    <property type="nucleotide sequence ID" value="NZ_JAKIJS010000001.1"/>
</dbReference>
<dbReference type="SUPFAM" id="SSF158388">
    <property type="entry name" value="YvfG-like"/>
    <property type="match status" value="1"/>
</dbReference>
<comment type="caution">
    <text evidence="1">The sequence shown here is derived from an EMBL/GenBank/DDBJ whole genome shotgun (WGS) entry which is preliminary data.</text>
</comment>
<sequence>MEQFSVAFFEENFHTYAEQNEDVFSKHQAMNSYYVSMVSTLVNDNINKNSEIVKRIRNLNTAYQNAR</sequence>
<name>A0ABS9GYM1_9BACL</name>
<organism evidence="1 2">
    <name type="scientific">Pseudalkalibacillus berkeleyi</name>
    <dbReference type="NCBI Taxonomy" id="1069813"/>
    <lineage>
        <taxon>Bacteria</taxon>
        <taxon>Bacillati</taxon>
        <taxon>Bacillota</taxon>
        <taxon>Bacilli</taxon>
        <taxon>Bacillales</taxon>
        <taxon>Fictibacillaceae</taxon>
        <taxon>Pseudalkalibacillus</taxon>
    </lineage>
</organism>
<proteinExistence type="predicted"/>
<dbReference type="Pfam" id="PF09628">
    <property type="entry name" value="YvfG"/>
    <property type="match status" value="1"/>
</dbReference>
<dbReference type="InterPro" id="IPR018590">
    <property type="entry name" value="Uncharacterised_YvfG"/>
</dbReference>